<feature type="domain" description="Endonuclease/exonuclease/phosphatase" evidence="1">
    <location>
        <begin position="58"/>
        <end position="236"/>
    </location>
</feature>
<organism evidence="2 3">
    <name type="scientific">Daphnia pulex</name>
    <name type="common">Water flea</name>
    <dbReference type="NCBI Taxonomy" id="6669"/>
    <lineage>
        <taxon>Eukaryota</taxon>
        <taxon>Metazoa</taxon>
        <taxon>Ecdysozoa</taxon>
        <taxon>Arthropoda</taxon>
        <taxon>Crustacea</taxon>
        <taxon>Branchiopoda</taxon>
        <taxon>Diplostraca</taxon>
        <taxon>Cladocera</taxon>
        <taxon>Anomopoda</taxon>
        <taxon>Daphniidae</taxon>
        <taxon>Daphnia</taxon>
    </lineage>
</organism>
<keyword evidence="3" id="KW-1185">Reference proteome</keyword>
<dbReference type="Pfam" id="PF03372">
    <property type="entry name" value="Exo_endo_phos"/>
    <property type="match status" value="1"/>
</dbReference>
<dbReference type="InterPro" id="IPR005135">
    <property type="entry name" value="Endo/exonuclease/phosphatase"/>
</dbReference>
<dbReference type="EMBL" id="GL732591">
    <property type="protein sequence ID" value="EFX73393.1"/>
    <property type="molecule type" value="Genomic_DNA"/>
</dbReference>
<dbReference type="Proteomes" id="UP000000305">
    <property type="component" value="Unassembled WGS sequence"/>
</dbReference>
<proteinExistence type="predicted"/>
<protein>
    <recommendedName>
        <fullName evidence="1">Endonuclease/exonuclease/phosphatase domain-containing protein</fullName>
    </recommendedName>
</protein>
<dbReference type="HOGENOM" id="CLU_000680_39_4_1"/>
<gene>
    <name evidence="2" type="ORF">DAPPUDRAFT_253296</name>
</gene>
<evidence type="ECO:0000313" key="3">
    <source>
        <dbReference type="Proteomes" id="UP000000305"/>
    </source>
</evidence>
<accession>E9H4I0</accession>
<dbReference type="OrthoDB" id="6340572at2759"/>
<dbReference type="InterPro" id="IPR036691">
    <property type="entry name" value="Endo/exonu/phosph_ase_sf"/>
</dbReference>
<reference evidence="2 3" key="1">
    <citation type="journal article" date="2011" name="Science">
        <title>The ecoresponsive genome of Daphnia pulex.</title>
        <authorList>
            <person name="Colbourne J.K."/>
            <person name="Pfrender M.E."/>
            <person name="Gilbert D."/>
            <person name="Thomas W.K."/>
            <person name="Tucker A."/>
            <person name="Oakley T.H."/>
            <person name="Tokishita S."/>
            <person name="Aerts A."/>
            <person name="Arnold G.J."/>
            <person name="Basu M.K."/>
            <person name="Bauer D.J."/>
            <person name="Caceres C.E."/>
            <person name="Carmel L."/>
            <person name="Casola C."/>
            <person name="Choi J.H."/>
            <person name="Detter J.C."/>
            <person name="Dong Q."/>
            <person name="Dusheyko S."/>
            <person name="Eads B.D."/>
            <person name="Frohlich T."/>
            <person name="Geiler-Samerotte K.A."/>
            <person name="Gerlach D."/>
            <person name="Hatcher P."/>
            <person name="Jogdeo S."/>
            <person name="Krijgsveld J."/>
            <person name="Kriventseva E.V."/>
            <person name="Kultz D."/>
            <person name="Laforsch C."/>
            <person name="Lindquist E."/>
            <person name="Lopez J."/>
            <person name="Manak J.R."/>
            <person name="Muller J."/>
            <person name="Pangilinan J."/>
            <person name="Patwardhan R.P."/>
            <person name="Pitluck S."/>
            <person name="Pritham E.J."/>
            <person name="Rechtsteiner A."/>
            <person name="Rho M."/>
            <person name="Rogozin I.B."/>
            <person name="Sakarya O."/>
            <person name="Salamov A."/>
            <person name="Schaack S."/>
            <person name="Shapiro H."/>
            <person name="Shiga Y."/>
            <person name="Skalitzky C."/>
            <person name="Smith Z."/>
            <person name="Souvorov A."/>
            <person name="Sung W."/>
            <person name="Tang Z."/>
            <person name="Tsuchiya D."/>
            <person name="Tu H."/>
            <person name="Vos H."/>
            <person name="Wang M."/>
            <person name="Wolf Y.I."/>
            <person name="Yamagata H."/>
            <person name="Yamada T."/>
            <person name="Ye Y."/>
            <person name="Shaw J.R."/>
            <person name="Andrews J."/>
            <person name="Crease T.J."/>
            <person name="Tang H."/>
            <person name="Lucas S.M."/>
            <person name="Robertson H.M."/>
            <person name="Bork P."/>
            <person name="Koonin E.V."/>
            <person name="Zdobnov E.M."/>
            <person name="Grigoriev I.V."/>
            <person name="Lynch M."/>
            <person name="Boore J.L."/>
        </authorList>
    </citation>
    <scope>NUCLEOTIDE SEQUENCE [LARGE SCALE GENOMIC DNA]</scope>
</reference>
<dbReference type="SUPFAM" id="SSF56219">
    <property type="entry name" value="DNase I-like"/>
    <property type="match status" value="1"/>
</dbReference>
<dbReference type="STRING" id="6669.E9H4I0"/>
<evidence type="ECO:0000313" key="2">
    <source>
        <dbReference type="EMBL" id="EFX73393.1"/>
    </source>
</evidence>
<dbReference type="Gene3D" id="3.60.10.10">
    <property type="entry name" value="Endonuclease/exonuclease/phosphatase"/>
    <property type="match status" value="1"/>
</dbReference>
<dbReference type="PANTHER" id="PTHR46670">
    <property type="entry name" value="ENDO/EXONUCLEASE/PHOSPHATASE DOMAIN-CONTAINING PROTEIN"/>
    <property type="match status" value="1"/>
</dbReference>
<dbReference type="KEGG" id="dpx:DAPPUDRAFT_253296"/>
<dbReference type="GO" id="GO:0003824">
    <property type="term" value="F:catalytic activity"/>
    <property type="evidence" value="ECO:0007669"/>
    <property type="project" value="InterPro"/>
</dbReference>
<dbReference type="OMA" id="HWFARAS"/>
<sequence length="325" mass="35834">MIVTSLGIPAVFPSRRGRRGGKSVKINGAAKKFLYCGLVNARSLVSNKYVISHHLTVTGLDVLAVTETWLNEENGDTILREVCPSGYSAIHCPRSRGRGGGVALFFRDSLRVGILSVDFCPDSFEYLYASVCVNGVTLRLVVIYRPPSLSPNQFLADFADLLELLLPHPSKLLIVGDFNIHVDSESNAFGQKFLSLVESCDLSQHVGESTHHGGHTLDLVLSRSVDNLVLDCHVSDLLTDHSAVHWFARASRPVRPKKAVTFRDLKSLDLDLFVTDLVNLQLFTAETNDVTTLLEWYNEGLAAVLNKHAPIQKKDIHHPSGQPME</sequence>
<name>E9H4I0_DAPPU</name>
<dbReference type="InParanoid" id="E9H4I0"/>
<dbReference type="PhylomeDB" id="E9H4I0"/>
<evidence type="ECO:0000259" key="1">
    <source>
        <dbReference type="Pfam" id="PF03372"/>
    </source>
</evidence>
<dbReference type="PANTHER" id="PTHR46670:SF3">
    <property type="entry name" value="ENDONUCLEASE_EXONUCLEASE_PHOSPHATASE DOMAIN-CONTAINING PROTEIN"/>
    <property type="match status" value="1"/>
</dbReference>
<dbReference type="AlphaFoldDB" id="E9H4I0"/>
<dbReference type="eggNOG" id="KOG1075">
    <property type="taxonomic scope" value="Eukaryota"/>
</dbReference>